<dbReference type="Pfam" id="PF00497">
    <property type="entry name" value="SBP_bac_3"/>
    <property type="match status" value="1"/>
</dbReference>
<evidence type="ECO:0000259" key="6">
    <source>
        <dbReference type="SMART" id="SM00062"/>
    </source>
</evidence>
<proteinExistence type="inferred from homology"/>
<feature type="domain" description="Solute-binding protein family 3/N-terminal" evidence="6">
    <location>
        <begin position="23"/>
        <end position="244"/>
    </location>
</feature>
<feature type="domain" description="Ionotropic glutamate receptor C-terminal" evidence="7">
    <location>
        <begin position="23"/>
        <end position="243"/>
    </location>
</feature>
<dbReference type="PROSITE" id="PS01039">
    <property type="entry name" value="SBP_BACTERIAL_3"/>
    <property type="match status" value="1"/>
</dbReference>
<name>A0A0F5LPE3_9HYPH</name>
<reference evidence="8 11" key="1">
    <citation type="submission" date="2015-03" db="EMBL/GenBank/DDBJ databases">
        <authorList>
            <person name="Hassan Y.I."/>
            <person name="Lepp D."/>
            <person name="Zhou T."/>
        </authorList>
    </citation>
    <scope>NUCLEOTIDE SEQUENCE [LARGE SCALE GENOMIC DNA]</scope>
    <source>
        <strain evidence="8 11">DSM 17137</strain>
    </source>
</reference>
<evidence type="ECO:0000313" key="10">
    <source>
        <dbReference type="EMBL" id="SHE83367.1"/>
    </source>
</evidence>
<comment type="subcellular location">
    <subcellularLocation>
        <location evidence="1">Cell envelope</location>
    </subcellularLocation>
</comment>
<dbReference type="SUPFAM" id="SSF53850">
    <property type="entry name" value="Periplasmic binding protein-like II"/>
    <property type="match status" value="1"/>
</dbReference>
<evidence type="ECO:0000313" key="9">
    <source>
        <dbReference type="EMBL" id="KKB84295.1"/>
    </source>
</evidence>
<evidence type="ECO:0000313" key="8">
    <source>
        <dbReference type="EMBL" id="KKB84220.1"/>
    </source>
</evidence>
<dbReference type="STRING" id="1121477.SAMN02745223_01169"/>
<dbReference type="Proteomes" id="UP000184533">
    <property type="component" value="Unassembled WGS sequence"/>
</dbReference>
<dbReference type="GO" id="GO:0016020">
    <property type="term" value="C:membrane"/>
    <property type="evidence" value="ECO:0007669"/>
    <property type="project" value="InterPro"/>
</dbReference>
<evidence type="ECO:0000256" key="4">
    <source>
        <dbReference type="RuleBase" id="RU003744"/>
    </source>
</evidence>
<dbReference type="SMART" id="SM00062">
    <property type="entry name" value="PBPb"/>
    <property type="match status" value="1"/>
</dbReference>
<evidence type="ECO:0000256" key="5">
    <source>
        <dbReference type="SAM" id="SignalP"/>
    </source>
</evidence>
<dbReference type="Proteomes" id="UP000033608">
    <property type="component" value="Unassembled WGS sequence"/>
</dbReference>
<dbReference type="EMBL" id="LAJF01000079">
    <property type="protein sequence ID" value="KKB84295.1"/>
    <property type="molecule type" value="Genomic_DNA"/>
</dbReference>
<dbReference type="EMBL" id="LAJF01000079">
    <property type="protein sequence ID" value="KKB84220.1"/>
    <property type="molecule type" value="Genomic_DNA"/>
</dbReference>
<dbReference type="PANTHER" id="PTHR35936">
    <property type="entry name" value="MEMBRANE-BOUND LYTIC MUREIN TRANSGLYCOSYLASE F"/>
    <property type="match status" value="1"/>
</dbReference>
<comment type="similarity">
    <text evidence="2 4">Belongs to the bacterial solute-binding protein 3 family.</text>
</comment>
<evidence type="ECO:0000259" key="7">
    <source>
        <dbReference type="SMART" id="SM00079"/>
    </source>
</evidence>
<evidence type="ECO:0000256" key="3">
    <source>
        <dbReference type="ARBA" id="ARBA00022729"/>
    </source>
</evidence>
<sequence>MKKIILAAAAVLALSGAATAQETVRIATEGAYAPWNFLDDAGKPAGFEIELGNAICETAGLTCEFIINDWDSIIPNLLAGNYDVIMAGMSITDERLATIDFTANYFPPDPSRFVAAGSDQIDIAALSGKRVGVQGGTIQAAYAEENLAGANTVVSFGTADQAMADLAAGNLDTIIADGAYLEPVVAASGGAIVFVGEDVMIGNGVGAGLRKDEAGLKTKFDDALTALKKDGTVDTLIAKWFEGRGPYFAE</sequence>
<organism evidence="8 11">
    <name type="scientific">Devosia limi DSM 17137</name>
    <dbReference type="NCBI Taxonomy" id="1121477"/>
    <lineage>
        <taxon>Bacteria</taxon>
        <taxon>Pseudomonadati</taxon>
        <taxon>Pseudomonadota</taxon>
        <taxon>Alphaproteobacteria</taxon>
        <taxon>Hyphomicrobiales</taxon>
        <taxon>Devosiaceae</taxon>
        <taxon>Devosia</taxon>
    </lineage>
</organism>
<accession>A0A0F5LPE3</accession>
<dbReference type="InterPro" id="IPR018313">
    <property type="entry name" value="SBP_3_CS"/>
</dbReference>
<dbReference type="OrthoDB" id="9807134at2"/>
<keyword evidence="11" id="KW-1185">Reference proteome</keyword>
<evidence type="ECO:0000313" key="12">
    <source>
        <dbReference type="Proteomes" id="UP000184533"/>
    </source>
</evidence>
<dbReference type="InterPro" id="IPR001638">
    <property type="entry name" value="Solute-binding_3/MltF_N"/>
</dbReference>
<dbReference type="EMBL" id="FQVC01000003">
    <property type="protein sequence ID" value="SHE83367.1"/>
    <property type="molecule type" value="Genomic_DNA"/>
</dbReference>
<evidence type="ECO:0000256" key="2">
    <source>
        <dbReference type="ARBA" id="ARBA00010333"/>
    </source>
</evidence>
<evidence type="ECO:0000313" key="11">
    <source>
        <dbReference type="Proteomes" id="UP000033608"/>
    </source>
</evidence>
<dbReference type="RefSeq" id="WP_046135382.1">
    <property type="nucleotide sequence ID" value="NZ_FQVC01000003.1"/>
</dbReference>
<feature type="signal peptide" evidence="5">
    <location>
        <begin position="1"/>
        <end position="20"/>
    </location>
</feature>
<dbReference type="SMART" id="SM00079">
    <property type="entry name" value="PBPe"/>
    <property type="match status" value="1"/>
</dbReference>
<dbReference type="PANTHER" id="PTHR35936:SF19">
    <property type="entry name" value="AMINO-ACID-BINDING PROTEIN YXEM-RELATED"/>
    <property type="match status" value="1"/>
</dbReference>
<reference evidence="10 12" key="2">
    <citation type="submission" date="2016-11" db="EMBL/GenBank/DDBJ databases">
        <authorList>
            <person name="Jaros S."/>
            <person name="Januszkiewicz K."/>
            <person name="Wedrychowicz H."/>
        </authorList>
    </citation>
    <scope>NUCLEOTIDE SEQUENCE [LARGE SCALE GENOMIC DNA]</scope>
    <source>
        <strain evidence="10 12">DSM 17137</strain>
    </source>
</reference>
<dbReference type="GO" id="GO:0015276">
    <property type="term" value="F:ligand-gated monoatomic ion channel activity"/>
    <property type="evidence" value="ECO:0007669"/>
    <property type="project" value="InterPro"/>
</dbReference>
<evidence type="ECO:0000256" key="1">
    <source>
        <dbReference type="ARBA" id="ARBA00004196"/>
    </source>
</evidence>
<dbReference type="GO" id="GO:0030313">
    <property type="term" value="C:cell envelope"/>
    <property type="evidence" value="ECO:0007669"/>
    <property type="project" value="UniProtKB-SubCell"/>
</dbReference>
<keyword evidence="3 5" id="KW-0732">Signal</keyword>
<dbReference type="Gene3D" id="3.40.190.10">
    <property type="entry name" value="Periplasmic binding protein-like II"/>
    <property type="match status" value="2"/>
</dbReference>
<dbReference type="AlphaFoldDB" id="A0A0F5LPE3"/>
<feature type="chain" id="PRO_5015038360" evidence="5">
    <location>
        <begin position="21"/>
        <end position="250"/>
    </location>
</feature>
<protein>
    <submittedName>
        <fullName evidence="8 10">Amino acid ABC transporter</fullName>
    </submittedName>
</protein>
<dbReference type="InterPro" id="IPR001320">
    <property type="entry name" value="Iontro_rcpt_C"/>
</dbReference>
<dbReference type="PATRIC" id="fig|1121477.3.peg.3341"/>
<gene>
    <name evidence="10" type="ORF">SAMN02745223_01169</name>
    <name evidence="8" type="ORF">VW29_11040</name>
    <name evidence="9" type="ORF">VW29_11485</name>
</gene>